<dbReference type="Gene3D" id="2.30.42.10">
    <property type="match status" value="1"/>
</dbReference>
<reference evidence="14 16" key="2">
    <citation type="journal article" date="2002" name="Genome Biol.">
        <title>Finishing a whole-genome shotgun: release 3 of the Drosophila melanogaster euchromatic genome sequence.</title>
        <authorList>
            <person name="Celniker S.E."/>
            <person name="Wheeler D.A."/>
            <person name="Kronmiller B."/>
            <person name="Carlson J.W."/>
            <person name="Halpern A."/>
            <person name="Patel S."/>
            <person name="Adams M."/>
            <person name="Champe M."/>
            <person name="Dugan S.P."/>
            <person name="Frise E."/>
            <person name="Hodgson A."/>
            <person name="George R.A."/>
            <person name="Hoskins R.A."/>
            <person name="Laverty T."/>
            <person name="Muzny D.M."/>
            <person name="Nelson C.R."/>
            <person name="Pacleb J.M."/>
            <person name="Park S."/>
            <person name="Pfeiffer B.D."/>
            <person name="Richards S."/>
            <person name="Sodergren E.J."/>
            <person name="Svirskas R."/>
            <person name="Tabor P.E."/>
            <person name="Wan K."/>
            <person name="Stapleton M."/>
            <person name="Sutton G.G."/>
            <person name="Venter C."/>
            <person name="Weinstock G."/>
            <person name="Scherer S.E."/>
            <person name="Myers E.W."/>
            <person name="Gibbs R.A."/>
            <person name="Rubin G.M."/>
        </authorList>
    </citation>
    <scope>NUCLEOTIDE SEQUENCE [LARGE SCALE GENOMIC DNA]</scope>
    <source>
        <strain evidence="16">Berkeley</strain>
    </source>
</reference>
<reference evidence="14 16" key="7">
    <citation type="journal article" date="2007" name="Science">
        <title>The Release 5.1 annotation of Drosophila melanogaster heterochromatin.</title>
        <authorList>
            <person name="Smith C.D."/>
            <person name="Shu S."/>
            <person name="Mungall C.J."/>
            <person name="Karpen G.H."/>
        </authorList>
    </citation>
    <scope>NUCLEOTIDE SEQUENCE [LARGE SCALE GENOMIC DNA]</scope>
    <source>
        <strain evidence="16">Berkeley</strain>
    </source>
</reference>
<keyword evidence="2" id="KW-0677">Repeat</keyword>
<dbReference type="CTD" id="42150"/>
<reference evidence="14 16" key="8">
    <citation type="journal article" date="2007" name="Science">
        <title>Sequence finishing and mapping of Drosophila melanogaster heterochromatin.</title>
        <authorList>
            <person name="Hoskins R.A."/>
            <person name="Carlson J.W."/>
            <person name="Kennedy C."/>
            <person name="Acevedo D."/>
            <person name="Evans-Holm M."/>
            <person name="Frise E."/>
            <person name="Wan K.H."/>
            <person name="Park S."/>
            <person name="Mendez-Lago M."/>
            <person name="Rossi F."/>
            <person name="Villasante A."/>
            <person name="Dimitri P."/>
            <person name="Karpen G.H."/>
            <person name="Celniker S.E."/>
        </authorList>
    </citation>
    <scope>NUCLEOTIDE SEQUENCE [LARGE SCALE GENOMIC DNA]</scope>
    <source>
        <strain evidence="16">Berkeley</strain>
    </source>
</reference>
<feature type="region of interest" description="Disordered" evidence="9">
    <location>
        <begin position="1300"/>
        <end position="1419"/>
    </location>
</feature>
<dbReference type="CDD" id="cd00065">
    <property type="entry name" value="FYVE_like_SF"/>
    <property type="match status" value="1"/>
</dbReference>
<evidence type="ECO:0000256" key="5">
    <source>
        <dbReference type="ARBA" id="ARBA00023018"/>
    </source>
</evidence>
<feature type="region of interest" description="Disordered" evidence="9">
    <location>
        <begin position="613"/>
        <end position="655"/>
    </location>
</feature>
<dbReference type="GO" id="GO:0008270">
    <property type="term" value="F:zinc ion binding"/>
    <property type="evidence" value="ECO:0007669"/>
    <property type="project" value="UniProtKB-KW"/>
</dbReference>
<dbReference type="InterPro" id="IPR017455">
    <property type="entry name" value="Znf_FYVE-rel"/>
</dbReference>
<feature type="compositionally biased region" description="Basic and acidic residues" evidence="9">
    <location>
        <begin position="1354"/>
        <end position="1369"/>
    </location>
</feature>
<dbReference type="GO" id="GO:0007274">
    <property type="term" value="P:neuromuscular synaptic transmission"/>
    <property type="evidence" value="ECO:0000315"/>
    <property type="project" value="FlyBase"/>
</dbReference>
<keyword evidence="8" id="KW-0175">Coiled coil</keyword>
<dbReference type="GO" id="GO:0070073">
    <property type="term" value="P:clustering of voltage-gated calcium channels"/>
    <property type="evidence" value="ECO:0000315"/>
    <property type="project" value="FlyBase"/>
</dbReference>
<dbReference type="PANTHER" id="PTHR12157:SF21">
    <property type="entry name" value="RAB3 INTERACTING MOLECULE, ISOFORM F"/>
    <property type="match status" value="1"/>
</dbReference>
<dbReference type="Gene3D" id="2.60.40.150">
    <property type="entry name" value="C2 domain"/>
    <property type="match status" value="2"/>
</dbReference>
<feature type="compositionally biased region" description="Basic residues" evidence="9">
    <location>
        <begin position="1389"/>
        <end position="1401"/>
    </location>
</feature>
<dbReference type="FunFam" id="3.30.40.10:FF:000453">
    <property type="entry name" value="Uncharacterized protein, isoform D"/>
    <property type="match status" value="1"/>
</dbReference>
<reference evidence="14 16" key="3">
    <citation type="journal article" date="2002" name="Genome Biol.">
        <title>Annotation of the Drosophila melanogaster euchromatic genome: a systematic review.</title>
        <authorList>
            <person name="Misra S."/>
            <person name="Crosby M.A."/>
            <person name="Mungall C.J."/>
            <person name="Matthews B.B."/>
            <person name="Campbell K.S."/>
            <person name="Hradecky P."/>
            <person name="Huang Y."/>
            <person name="Kaminker J.S."/>
            <person name="Millburn G.H."/>
            <person name="Prochnik S.E."/>
            <person name="Smith C.D."/>
            <person name="Tupy J.L."/>
            <person name="Whitfied E.J."/>
            <person name="Bayraktaroglu L."/>
            <person name="Berman B.P."/>
            <person name="Bettencourt B.R."/>
            <person name="Celniker S.E."/>
            <person name="de Grey A.D."/>
            <person name="Drysdale R.A."/>
            <person name="Harris N.L."/>
            <person name="Richter J."/>
            <person name="Russo S."/>
            <person name="Schroeder A.J."/>
            <person name="Shu S.Q."/>
            <person name="Stapleton M."/>
            <person name="Yamada C."/>
            <person name="Ashburner M."/>
            <person name="Gelbart W.M."/>
            <person name="Rubin G.M."/>
            <person name="Lewis S.E."/>
        </authorList>
    </citation>
    <scope>GENOME REANNOTATION</scope>
    <source>
        <strain evidence="16">Berkeley</strain>
    </source>
</reference>
<reference evidence="14 16" key="1">
    <citation type="journal article" date="2000" name="Science">
        <title>The genome sequence of Drosophila melanogaster.</title>
        <authorList>
            <person name="Adams M.D."/>
            <person name="Celniker S.E."/>
            <person name="Holt R.A."/>
            <person name="Evans C.A."/>
            <person name="Gocayne J.D."/>
            <person name="Amanatides P.G."/>
            <person name="Scherer S.E."/>
            <person name="Li P.W."/>
            <person name="Hoskins R.A."/>
            <person name="Galle R.F."/>
            <person name="George R.A."/>
            <person name="Lewis S.E."/>
            <person name="Richards S."/>
            <person name="Ashburner M."/>
            <person name="Henderson S.N."/>
            <person name="Sutton G.G."/>
            <person name="Wortman J.R."/>
            <person name="Yandell M.D."/>
            <person name="Zhang Q."/>
            <person name="Chen L.X."/>
            <person name="Brandon R.C."/>
            <person name="Rogers Y.H."/>
            <person name="Blazej R.G."/>
            <person name="Champe M."/>
            <person name="Pfeiffer B.D."/>
            <person name="Wan K.H."/>
            <person name="Doyle C."/>
            <person name="Baxter E.G."/>
            <person name="Helt G."/>
            <person name="Nelson C.R."/>
            <person name="Gabor G.L."/>
            <person name="Abril J.F."/>
            <person name="Agbayani A."/>
            <person name="An H.J."/>
            <person name="Andrews-Pfannkoch C."/>
            <person name="Baldwin D."/>
            <person name="Ballew R.M."/>
            <person name="Basu A."/>
            <person name="Baxendale J."/>
            <person name="Bayraktaroglu L."/>
            <person name="Beasley E.M."/>
            <person name="Beeson K.Y."/>
            <person name="Benos P.V."/>
            <person name="Berman B.P."/>
            <person name="Bhandari D."/>
            <person name="Bolshakov S."/>
            <person name="Borkova D."/>
            <person name="Botchan M.R."/>
            <person name="Bouck J."/>
            <person name="Brokstein P."/>
            <person name="Brottier P."/>
            <person name="Burtis K.C."/>
            <person name="Busam D.A."/>
            <person name="Butler H."/>
            <person name="Cadieu E."/>
            <person name="Center A."/>
            <person name="Chandra I."/>
            <person name="Cherry J.M."/>
            <person name="Cawley S."/>
            <person name="Dahlke C."/>
            <person name="Davenport L.B."/>
            <person name="Davies P."/>
            <person name="de Pablos B."/>
            <person name="Delcher A."/>
            <person name="Deng Z."/>
            <person name="Mays A.D."/>
            <person name="Dew I."/>
            <person name="Dietz S.M."/>
            <person name="Dodson K."/>
            <person name="Doup L.E."/>
            <person name="Downes M."/>
            <person name="Dugan-Rocha S."/>
            <person name="Dunkov B.C."/>
            <person name="Dunn P."/>
            <person name="Durbin K.J."/>
            <person name="Evangelista C.C."/>
            <person name="Ferraz C."/>
            <person name="Ferriera S."/>
            <person name="Fleischmann W."/>
            <person name="Fosler C."/>
            <person name="Gabrielian A.E."/>
            <person name="Garg N.S."/>
            <person name="Gelbart W.M."/>
            <person name="Glasser K."/>
            <person name="Glodek A."/>
            <person name="Gong F."/>
            <person name="Gorrell J.H."/>
            <person name="Gu Z."/>
            <person name="Guan P."/>
            <person name="Harris M."/>
            <person name="Harris N.L."/>
            <person name="Harvey D."/>
            <person name="Heiman T.J."/>
            <person name="Hernandez J.R."/>
            <person name="Houck J."/>
            <person name="Hostin D."/>
            <person name="Houston K.A."/>
            <person name="Howland T.J."/>
            <person name="Wei M.H."/>
            <person name="Ibegwam C."/>
            <person name="Jalali M."/>
            <person name="Kalush F."/>
            <person name="Karpen G.H."/>
            <person name="Ke Z."/>
            <person name="Kennison J.A."/>
            <person name="Ketchum K.A."/>
            <person name="Kimmel B.E."/>
            <person name="Kodira C.D."/>
            <person name="Kraft C."/>
            <person name="Kravitz S."/>
            <person name="Kulp D."/>
            <person name="Lai Z."/>
            <person name="Lasko P."/>
            <person name="Lei Y."/>
            <person name="Levitsky A.A."/>
            <person name="Li J."/>
            <person name="Li Z."/>
            <person name="Liang Y."/>
            <person name="Lin X."/>
            <person name="Liu X."/>
            <person name="Mattei B."/>
            <person name="McIntosh T.C."/>
            <person name="McLeod M.P."/>
            <person name="McPherson D."/>
            <person name="Merkulov G."/>
            <person name="Milshina N.V."/>
            <person name="Mobarry C."/>
            <person name="Morris J."/>
            <person name="Moshrefi A."/>
            <person name="Mount S.M."/>
            <person name="Moy M."/>
            <person name="Murphy B."/>
            <person name="Murphy L."/>
            <person name="Muzny D.M."/>
            <person name="Nelson D.L."/>
            <person name="Nelson D.R."/>
            <person name="Nelson K.A."/>
            <person name="Nixon K."/>
            <person name="Nusskern D.R."/>
            <person name="Pacleb J.M."/>
            <person name="Palazzolo M."/>
            <person name="Pittman G.S."/>
            <person name="Pan S."/>
            <person name="Pollard J."/>
            <person name="Puri V."/>
            <person name="Reese M.G."/>
            <person name="Reinert K."/>
            <person name="Remington K."/>
            <person name="Saunders R.D."/>
            <person name="Scheeler F."/>
            <person name="Shen H."/>
            <person name="Shue B.C."/>
            <person name="Siden-Kiamos I."/>
            <person name="Simpson M."/>
            <person name="Skupski M.P."/>
            <person name="Smith T."/>
            <person name="Spier E."/>
            <person name="Spradling A.C."/>
            <person name="Stapleton M."/>
            <person name="Strong R."/>
            <person name="Sun E."/>
            <person name="Svirskas R."/>
            <person name="Tector C."/>
            <person name="Turner R."/>
            <person name="Venter E."/>
            <person name="Wang A.H."/>
            <person name="Wang X."/>
            <person name="Wang Z.Y."/>
            <person name="Wassarman D.A."/>
            <person name="Weinstock G.M."/>
            <person name="Weissenbach J."/>
            <person name="Williams S.M."/>
            <person name="WoodageT"/>
            <person name="Worley K.C."/>
            <person name="Wu D."/>
            <person name="Yang S."/>
            <person name="Yao Q.A."/>
            <person name="Ye J."/>
            <person name="Yeh R.F."/>
            <person name="Zaveri J.S."/>
            <person name="Zhan M."/>
            <person name="Zhang G."/>
            <person name="Zhao Q."/>
            <person name="Zheng L."/>
            <person name="Zheng X.H."/>
            <person name="Zhong F.N."/>
            <person name="Zhong W."/>
            <person name="Zhou X."/>
            <person name="Zhu S."/>
            <person name="Zhu X."/>
            <person name="Smith H.O."/>
            <person name="Gibbs R.A."/>
            <person name="Myers E.W."/>
            <person name="Rubin G.M."/>
            <person name="Venter J.C."/>
        </authorList>
    </citation>
    <scope>NUCLEOTIDE SEQUENCE [LARGE SCALE GENOMIC DNA]</scope>
    <source>
        <strain evidence="16">Berkeley</strain>
    </source>
</reference>
<dbReference type="FlyBase" id="FBgn0053547">
    <property type="gene designation" value="Rim"/>
</dbReference>
<dbReference type="Pfam" id="PF22601">
    <property type="entry name" value="RIM2a_ZnF"/>
    <property type="match status" value="1"/>
</dbReference>
<dbReference type="InterPro" id="IPR039032">
    <property type="entry name" value="Rim-like"/>
</dbReference>
<evidence type="ECO:0000313" key="15">
    <source>
        <dbReference type="FlyBase" id="FBgn0053547"/>
    </source>
</evidence>
<sequence>MDEMPDLSHLTPHERMQIENVLMRQKQEEEKQNEIMRRKQDEVVTLEMQIRQRSEQQKKAGVELDATCHICLKTKFADGVGHICHYCNIRCCARCGGKVTLRSNKVIWVCILCRKKQELLSKTGQWINKTAAQQDGFIRRIEPDGSSDISQHPIVDPHDTTDKRPKLERTRSAAEKENLPMQRAGSMLRRQYSQQEQPTNRRLSASDSGMDPVMSPGQQMQHHQQQQRARMQPMNPQQAQQGYGMQQQQQPRSGGAYPDDDPRYYQGELDGLMRQHPHLAHPSQVQPQHTPQSHSQQQQSQHQQQHLMPQQHRPSPQQHSQQQQQQQQHSQQFAARQQQHQQQQHQQQVQQSYHAQIHQQPQQHPHPHSQQQQHHQQMQHQHGQSVPQMGGYQKPPPLTRNLTISGGHAMDSSAYSQQQQQQQRRALAGSQYASQQQRSFSSSEEEFQHQLLAAQGAVTVTAGSDYDGNFGGVQGVQTVLSPGDLQIHANNPVNWQTSADNTRLIGHMILRKYYDGEDILGLKVNGGQPLATGGSVSGAGTGAAIGAGGPCGAIVEKVKRGSVADLEGRIRPGDEILEWNGRGLHNKSADEVYDIIDESRLDAQVELIVSRPIGSGGGSGGSSANVSPISGASGGSANSVPARRSSANFPHSGLASSMAGSAVVSSGGRYLQRKAPAVEAIEIHRDKPSVLITSPGSPDIHTSVSGPGSVSGSGLRQRGGVGQTQRLGPSHSTHSHSSSGSGSGSGSSTSSVHAPASAHGPVHASASASGSAPGGLHGTTTAGHHHHPHPHHYHPHQHPLPHPHQHQGPPAAHLQGHGVGGGIGMGSGSGTTTQPIPIEGRLQLKLGYDQNTLQLIVTLVCATGLSLRQSGAGRNPYAKVFLLPDRSHKSKRRTKTVGTTCEPRWGQTFVYSGLRRCDLNGRLLEVTLWDYVRYGANDFIGEVVIDLAHHILDDEAEWYQLQPHQDTSYLLRDEGSDVDGLILTPTDHLSPPSTMSRLSDSDTTSDCDIDGMTPGASISSMGSSASPPPLLELDLNERRSRRDMSPQGRKRVAGMVARDYRTVSGIGQSYHNQASATGYYRRGGGNGVGSAIGPGGMSLSQRSHSAAPSDGYHSSGVGGAASGGPAYGYRSTSPRRGSLSPPDDRYIDYPVLPVHGSSPNAPSVYQGPGGVSSAAASASQQQRFQSRSATATPTGSPKKRQLPQVPQTSRSAMLRDRLGQDFDERLASGGRFGRHRTRQPHHQATYRSTGMGGWERHYTGLSDSDLHSMDARMRPRHSLSPDKDFMGEFGDSDMESVVSVTSSAFSTQSERPRTSRGLSEYDKDKNGAEEAGGSKSAEGAGAEDKVDGSLSDTANDRKKGGGVDQERSPKGGSGMGKKSNSTSQLSATGRKRRMGFGKKGKNSFTVHRSEEVLPGDITRELRTGGGLGVSLGGAGGAAGGSGGAGGGGLSRGSSSEVDAIEQFFGDGAGGERFSPSLRNDGALNEFVDGLGPGQLVGRQVLGAPSLGDIQLSLCHQKGCLEVEVIRARGLQQKAQSKMLPAPYVKVYLVSGKRCVDKMKTSSARRTLDPLYQQQLVFKQSYTGCILQITVWGDYGRIEKKVFMGVAQIMLDDLNLSNIVIGWYKLFGTTSLVSCPTNIGLGSRRSSIASLDSLKL</sequence>
<feature type="compositionally biased region" description="Basic residues" evidence="9">
    <location>
        <begin position="783"/>
        <end position="805"/>
    </location>
</feature>
<dbReference type="RefSeq" id="NP_001247171.2">
    <property type="nucleotide sequence ID" value="NM_001260242.2"/>
</dbReference>
<reference evidence="14 16" key="11">
    <citation type="journal article" date="2015" name="Genome Res.">
        <title>The Release 6 reference sequence of the Drosophila melanogaster genome.</title>
        <authorList>
            <person name="Hoskins R.A."/>
            <person name="Carlson J.W."/>
            <person name="Wan K.H."/>
            <person name="Park S."/>
            <person name="Mendez I."/>
            <person name="Galle S.E."/>
            <person name="Booth B.W."/>
            <person name="Pfeiffer B.D."/>
            <person name="George R.A."/>
            <person name="Svirskas R."/>
            <person name="Krzywinski M."/>
            <person name="Schein J."/>
            <person name="Accardo M.C."/>
            <person name="Damia E."/>
            <person name="Messina G."/>
            <person name="Mendez-Lago M."/>
            <person name="de Pablos B."/>
            <person name="Demakova O.V."/>
            <person name="Andreyeva E.N."/>
            <person name="Boldyreva L.V."/>
            <person name="Marra M."/>
            <person name="Carvalho A.B."/>
            <person name="Dimitri P."/>
            <person name="Villasante A."/>
            <person name="Zhimulev I.F."/>
            <person name="Rubin G.M."/>
            <person name="Karpen G.H."/>
            <person name="Celniker S.E."/>
        </authorList>
    </citation>
    <scope>NUCLEOTIDE SEQUENCE [LARGE SCALE GENOMIC DNA]</scope>
    <source>
        <strain evidence="16">Berkeley</strain>
    </source>
</reference>
<dbReference type="PANTHER" id="PTHR12157">
    <property type="entry name" value="REGULATING SYNAPTIC MEMBRANE EXOCYTOSIS PROTEIN"/>
    <property type="match status" value="1"/>
</dbReference>
<dbReference type="GO" id="GO:0016020">
    <property type="term" value="C:membrane"/>
    <property type="evidence" value="ECO:0007669"/>
    <property type="project" value="InterPro"/>
</dbReference>
<feature type="compositionally biased region" description="Low complexity" evidence="9">
    <location>
        <begin position="1329"/>
        <end position="1340"/>
    </location>
</feature>
<dbReference type="BioGRID-ORCS" id="42150">
    <property type="hits" value="0 hits in 3 CRISPR screens"/>
</dbReference>
<feature type="compositionally biased region" description="Basic residues" evidence="9">
    <location>
        <begin position="1232"/>
        <end position="1241"/>
    </location>
</feature>
<dbReference type="CDD" id="cd04031">
    <property type="entry name" value="C2A_RIM1alpha"/>
    <property type="match status" value="1"/>
</dbReference>
<feature type="compositionally biased region" description="Low complexity" evidence="9">
    <location>
        <begin position="730"/>
        <end position="771"/>
    </location>
</feature>
<evidence type="ECO:0000256" key="8">
    <source>
        <dbReference type="SAM" id="Coils"/>
    </source>
</evidence>
<evidence type="ECO:0000256" key="2">
    <source>
        <dbReference type="ARBA" id="ARBA00022737"/>
    </source>
</evidence>
<feature type="compositionally biased region" description="Low complexity" evidence="9">
    <location>
        <begin position="1014"/>
        <end position="1025"/>
    </location>
</feature>
<feature type="compositionally biased region" description="Basic and acidic residues" evidence="9">
    <location>
        <begin position="1035"/>
        <end position="1044"/>
    </location>
</feature>
<reference evidence="14 16" key="4">
    <citation type="journal article" date="2002" name="Genome Biol.">
        <title>The transposable elements of the Drosophila melanogaster euchromatin: a genomics perspective.</title>
        <authorList>
            <person name="Kaminker J.S."/>
            <person name="Bergman C.M."/>
            <person name="Kronmiller B."/>
            <person name="Carlson J."/>
            <person name="Svirskas R."/>
            <person name="Patel S."/>
            <person name="Frise E."/>
            <person name="Wheeler D.A."/>
            <person name="Lewis S.E."/>
            <person name="Rubin G.M."/>
            <person name="Ashburner M."/>
            <person name="Celniker S.E."/>
        </authorList>
    </citation>
    <scope>NUCLEOTIDE SEQUENCE [LARGE SCALE GENOMIC DNA]</scope>
    <source>
        <strain evidence="16">Berkeley</strain>
    </source>
</reference>
<dbReference type="GO" id="GO:0006886">
    <property type="term" value="P:intracellular protein transport"/>
    <property type="evidence" value="ECO:0007669"/>
    <property type="project" value="InterPro"/>
</dbReference>
<evidence type="ECO:0000259" key="10">
    <source>
        <dbReference type="PROSITE" id="PS50004"/>
    </source>
</evidence>
<feature type="compositionally biased region" description="Low complexity" evidence="9">
    <location>
        <begin position="430"/>
        <end position="442"/>
    </location>
</feature>
<evidence type="ECO:0000259" key="11">
    <source>
        <dbReference type="PROSITE" id="PS50106"/>
    </source>
</evidence>
<dbReference type="InterPro" id="IPR035892">
    <property type="entry name" value="C2_domain_sf"/>
</dbReference>
<dbReference type="SUPFAM" id="SSF57903">
    <property type="entry name" value="FYVE/PHD zinc finger"/>
    <property type="match status" value="1"/>
</dbReference>
<dbReference type="EMBL" id="AE014297">
    <property type="protein sequence ID" value="AFH06489.2"/>
    <property type="molecule type" value="Genomic_DNA"/>
</dbReference>
<name>A0A0B4K6B7_DROME</name>
<dbReference type="InterPro" id="IPR000008">
    <property type="entry name" value="C2_dom"/>
</dbReference>
<dbReference type="ExpressionAtlas" id="A0A0B4K6B7">
    <property type="expression patterns" value="baseline and differential"/>
</dbReference>
<dbReference type="PROSITE" id="PS50178">
    <property type="entry name" value="ZF_FYVE"/>
    <property type="match status" value="1"/>
</dbReference>
<feature type="region of interest" description="Disordered" evidence="9">
    <location>
        <begin position="689"/>
        <end position="836"/>
    </location>
</feature>
<feature type="compositionally biased region" description="Low complexity" evidence="9">
    <location>
        <begin position="703"/>
        <end position="714"/>
    </location>
</feature>
<dbReference type="InterPro" id="IPR010911">
    <property type="entry name" value="Rab_BD"/>
</dbReference>
<protein>
    <submittedName>
        <fullName evidence="14">Rab3 interacting molecule, isoform Z</fullName>
    </submittedName>
</protein>
<reference evidence="14 16" key="10">
    <citation type="journal article" date="2015" name="G3 (Bethesda)">
        <title>Gene Model Annotations for Drosophila melanogaster: The Rule-Benders.</title>
        <authorList>
            <consortium name="FlyBase Consortium"/>
            <person name="Crosby M.A."/>
            <person name="Gramates L.S."/>
            <person name="Dos Santos G."/>
            <person name="Matthews B.B."/>
            <person name="St Pierre S.E."/>
            <person name="Zhou P."/>
            <person name="Schroeder A.J."/>
            <person name="Falls K."/>
            <person name="Emmert D.B."/>
            <person name="Russo S.M."/>
            <person name="Gelbart W.M."/>
            <person name="null"/>
        </authorList>
    </citation>
    <scope>NUCLEOTIDE SEQUENCE [LARGE SCALE GENOMIC DNA]</scope>
    <source>
        <strain evidence="16">Berkeley</strain>
    </source>
</reference>
<reference evidence="14 16" key="6">
    <citation type="journal article" date="2005" name="PLoS Comput. Biol.">
        <title>Combined evidence annotation of transposable elements in genome sequences.</title>
        <authorList>
            <person name="Quesneville H."/>
            <person name="Bergman C.M."/>
            <person name="Andrieu O."/>
            <person name="Autard D."/>
            <person name="Nouaud D."/>
            <person name="Ashburner M."/>
            <person name="Anxolabehere D."/>
        </authorList>
    </citation>
    <scope>NUCLEOTIDE SEQUENCE [LARGE SCALE GENOMIC DNA]</scope>
    <source>
        <strain evidence="16">Berkeley</strain>
    </source>
</reference>
<dbReference type="AGR" id="FB:FBgn0053547"/>
<feature type="compositionally biased region" description="Basic and acidic residues" evidence="9">
    <location>
        <begin position="155"/>
        <end position="178"/>
    </location>
</feature>
<dbReference type="GO" id="GO:0048167">
    <property type="term" value="P:regulation of synaptic plasticity"/>
    <property type="evidence" value="ECO:0000315"/>
    <property type="project" value="FlyBase"/>
</dbReference>
<feature type="compositionally biased region" description="Gly residues" evidence="9">
    <location>
        <begin position="1116"/>
        <end position="1126"/>
    </location>
</feature>
<feature type="domain" description="RabBD" evidence="13">
    <location>
        <begin position="4"/>
        <end position="130"/>
    </location>
</feature>
<dbReference type="Pfam" id="PF00168">
    <property type="entry name" value="C2"/>
    <property type="match status" value="2"/>
</dbReference>
<gene>
    <name evidence="14 15" type="primary">Rim</name>
    <name evidence="14" type="synonym">CG7301</name>
    <name evidence="14" type="synonym">CG7305</name>
    <name evidence="14" type="synonym">CG7321</name>
    <name evidence="14" type="synonym">dm-Rim</name>
    <name evidence="14" type="synonym">Dmel\CG33547</name>
    <name evidence="14" type="synonym">DmRIM</name>
    <name evidence="14" type="synonym">DRIM</name>
    <name evidence="14" type="synonym">RIM</name>
    <name evidence="14" type="synonym">rim</name>
    <name evidence="14" type="synonym">rim-1</name>
    <name evidence="14" type="synonym">UNC-10/RIM</name>
    <name evidence="14 15" type="ORF">CG33547</name>
    <name evidence="14" type="ORF">Dmel_CG33547</name>
</gene>
<feature type="compositionally biased region" description="Basic and acidic residues" evidence="9">
    <location>
        <begin position="1319"/>
        <end position="1328"/>
    </location>
</feature>
<dbReference type="PROSITE" id="PS50004">
    <property type="entry name" value="C2"/>
    <property type="match status" value="2"/>
</dbReference>
<proteinExistence type="predicted"/>
<dbReference type="VEuPathDB" id="VectorBase:FBgn0053547"/>
<dbReference type="CDD" id="cd04028">
    <property type="entry name" value="C2B_RIM1alpha"/>
    <property type="match status" value="1"/>
</dbReference>
<dbReference type="InterPro" id="IPR001478">
    <property type="entry name" value="PDZ"/>
</dbReference>
<dbReference type="FunFam" id="2.60.40.150:FF:000003">
    <property type="entry name" value="Regulating synaptic membrane exocytosis protein 2"/>
    <property type="match status" value="1"/>
</dbReference>
<keyword evidence="4" id="KW-0862">Zinc</keyword>
<feature type="compositionally biased region" description="Low complexity" evidence="9">
    <location>
        <begin position="218"/>
        <end position="255"/>
    </location>
</feature>
<feature type="compositionally biased region" description="Low complexity" evidence="9">
    <location>
        <begin position="1300"/>
        <end position="1309"/>
    </location>
</feature>
<feature type="domain" description="C2" evidence="10">
    <location>
        <begin position="838"/>
        <end position="959"/>
    </location>
</feature>
<feature type="compositionally biased region" description="Low complexity" evidence="9">
    <location>
        <begin position="281"/>
        <end position="388"/>
    </location>
</feature>
<feature type="compositionally biased region" description="Gly residues" evidence="9">
    <location>
        <begin position="817"/>
        <end position="829"/>
    </location>
</feature>
<feature type="region of interest" description="Disordered" evidence="9">
    <location>
        <begin position="280"/>
        <end position="444"/>
    </location>
</feature>
<evidence type="ECO:0000256" key="4">
    <source>
        <dbReference type="ARBA" id="ARBA00022833"/>
    </source>
</evidence>
<feature type="compositionally biased region" description="Polar residues" evidence="9">
    <location>
        <begin position="624"/>
        <end position="649"/>
    </location>
</feature>
<evidence type="ECO:0000313" key="14">
    <source>
        <dbReference type="EMBL" id="AFH06489.2"/>
    </source>
</evidence>
<feature type="compositionally biased region" description="Polar residues" evidence="9">
    <location>
        <begin position="191"/>
        <end position="207"/>
    </location>
</feature>
<dbReference type="InterPro" id="IPR036034">
    <property type="entry name" value="PDZ_sf"/>
</dbReference>
<keyword evidence="5" id="KW-0770">Synapse</keyword>
<evidence type="ECO:0000259" key="12">
    <source>
        <dbReference type="PROSITE" id="PS50178"/>
    </source>
</evidence>
<dbReference type="OrthoDB" id="420032at2759"/>
<dbReference type="InterPro" id="IPR013083">
    <property type="entry name" value="Znf_RING/FYVE/PHD"/>
</dbReference>
<dbReference type="FunFam" id="2.60.40.150:FF:000188">
    <property type="entry name" value="Uncharacterized protein, isoform D"/>
    <property type="match status" value="1"/>
</dbReference>
<comment type="subcellular location">
    <subcellularLocation>
        <location evidence="6">Synapse</location>
    </subcellularLocation>
</comment>
<feature type="region of interest" description="Disordered" evidence="9">
    <location>
        <begin position="1091"/>
        <end position="1217"/>
    </location>
</feature>
<evidence type="ECO:0000256" key="1">
    <source>
        <dbReference type="ARBA" id="ARBA00022723"/>
    </source>
</evidence>
<dbReference type="SUPFAM" id="SSF49562">
    <property type="entry name" value="C2 domain (Calcium/lipid-binding domain, CaLB)"/>
    <property type="match status" value="2"/>
</dbReference>
<dbReference type="PROSITE" id="PS50106">
    <property type="entry name" value="PDZ"/>
    <property type="match status" value="1"/>
</dbReference>
<dbReference type="PROSITE" id="PS50916">
    <property type="entry name" value="RABBD"/>
    <property type="match status" value="1"/>
</dbReference>
<reference evidence="14 16" key="5">
    <citation type="journal article" date="2002" name="Genome Biol.">
        <title>Heterochromatic sequences in a Drosophila whole-genome shotgun assembly.</title>
        <authorList>
            <person name="Hoskins R.A."/>
            <person name="Smith C.D."/>
            <person name="Carlson J.W."/>
            <person name="Carvalho A.B."/>
            <person name="Halpern A."/>
            <person name="Kaminker J.S."/>
            <person name="Kennedy C."/>
            <person name="Mungall C.J."/>
            <person name="Sullivan B.A."/>
            <person name="Sutton G.G."/>
            <person name="Yasuhara J.C."/>
            <person name="Wakimoto B.T."/>
            <person name="Myers E.W."/>
            <person name="Celniker S.E."/>
            <person name="Rubin G.M."/>
            <person name="Karpen G.H."/>
        </authorList>
    </citation>
    <scope>NUCLEOTIDE SEQUENCE [LARGE SCALE GENOMIC DNA]</scope>
    <source>
        <strain evidence="16">Berkeley</strain>
    </source>
</reference>
<dbReference type="SMR" id="A0A0B4K6B7"/>
<dbReference type="Bgee" id="FBgn0053547">
    <property type="expression patterns" value="Expressed in photoreceptor cell R7 (Drosophila) in insect head and 182 other cell types or tissues"/>
</dbReference>
<dbReference type="SUPFAM" id="SSF50156">
    <property type="entry name" value="PDZ domain-like"/>
    <property type="match status" value="1"/>
</dbReference>
<feature type="domain" description="C2" evidence="10">
    <location>
        <begin position="1505"/>
        <end position="1623"/>
    </location>
</feature>
<dbReference type="GO" id="GO:0031267">
    <property type="term" value="F:small GTPase binding"/>
    <property type="evidence" value="ECO:0007669"/>
    <property type="project" value="InterPro"/>
</dbReference>
<dbReference type="Gene3D" id="3.30.40.10">
    <property type="entry name" value="Zinc/RING finger domain, C3HC4 (zinc finger)"/>
    <property type="match status" value="1"/>
</dbReference>
<evidence type="ECO:0000256" key="3">
    <source>
        <dbReference type="ARBA" id="ARBA00022771"/>
    </source>
</evidence>
<feature type="compositionally biased region" description="Low complexity" evidence="9">
    <location>
        <begin position="806"/>
        <end position="816"/>
    </location>
</feature>
<dbReference type="SMART" id="SM00228">
    <property type="entry name" value="PDZ"/>
    <property type="match status" value="1"/>
</dbReference>
<evidence type="ECO:0000313" key="16">
    <source>
        <dbReference type="Proteomes" id="UP000000803"/>
    </source>
</evidence>
<dbReference type="InterPro" id="IPR011011">
    <property type="entry name" value="Znf_FYVE_PHD"/>
</dbReference>
<feature type="compositionally biased region" description="Low complexity" evidence="9">
    <location>
        <begin position="1172"/>
        <end position="1191"/>
    </location>
</feature>
<feature type="coiled-coil region" evidence="8">
    <location>
        <begin position="19"/>
        <end position="56"/>
    </location>
</feature>
<dbReference type="GO" id="GO:0016079">
    <property type="term" value="P:synaptic vesicle exocytosis"/>
    <property type="evidence" value="ECO:0000250"/>
    <property type="project" value="FlyBase"/>
</dbReference>
<dbReference type="GO" id="GO:0048786">
    <property type="term" value="C:presynaptic active zone"/>
    <property type="evidence" value="ECO:0000314"/>
    <property type="project" value="FlyBase"/>
</dbReference>
<evidence type="ECO:0000256" key="6">
    <source>
        <dbReference type="ARBA" id="ARBA00034103"/>
    </source>
</evidence>
<evidence type="ECO:0000259" key="13">
    <source>
        <dbReference type="PROSITE" id="PS50916"/>
    </source>
</evidence>
<feature type="region of interest" description="Disordered" evidence="9">
    <location>
        <begin position="1229"/>
        <end position="1250"/>
    </location>
</feature>
<feature type="domain" description="FYVE-type" evidence="12">
    <location>
        <begin position="68"/>
        <end position="118"/>
    </location>
</feature>
<dbReference type="InterPro" id="IPR054386">
    <property type="entry name" value="RIM_Znf"/>
</dbReference>
<evidence type="ECO:0000256" key="7">
    <source>
        <dbReference type="PROSITE-ProRule" id="PRU00091"/>
    </source>
</evidence>
<dbReference type="Pfam" id="PF00595">
    <property type="entry name" value="PDZ"/>
    <property type="match status" value="1"/>
</dbReference>
<keyword evidence="1" id="KW-0479">Metal-binding</keyword>
<evidence type="ECO:0000256" key="9">
    <source>
        <dbReference type="SAM" id="MobiDB-lite"/>
    </source>
</evidence>
<organism evidence="14 16">
    <name type="scientific">Drosophila melanogaster</name>
    <name type="common">Fruit fly</name>
    <dbReference type="NCBI Taxonomy" id="7227"/>
    <lineage>
        <taxon>Eukaryota</taxon>
        <taxon>Metazoa</taxon>
        <taxon>Ecdysozoa</taxon>
        <taxon>Arthropoda</taxon>
        <taxon>Hexapoda</taxon>
        <taxon>Insecta</taxon>
        <taxon>Pterygota</taxon>
        <taxon>Neoptera</taxon>
        <taxon>Endopterygota</taxon>
        <taxon>Diptera</taxon>
        <taxon>Brachycera</taxon>
        <taxon>Muscomorpha</taxon>
        <taxon>Ephydroidea</taxon>
        <taxon>Drosophilidae</taxon>
        <taxon>Drosophila</taxon>
        <taxon>Sophophora</taxon>
    </lineage>
</organism>
<keyword evidence="16" id="KW-1185">Reference proteome</keyword>
<feature type="region of interest" description="Disordered" evidence="9">
    <location>
        <begin position="982"/>
        <end position="1055"/>
    </location>
</feature>
<dbReference type="SMART" id="SM00239">
    <property type="entry name" value="C2"/>
    <property type="match status" value="2"/>
</dbReference>
<feature type="compositionally biased region" description="Basic and acidic residues" evidence="9">
    <location>
        <begin position="1407"/>
        <end position="1419"/>
    </location>
</feature>
<dbReference type="Proteomes" id="UP000000803">
    <property type="component" value="Chromosome 3R"/>
</dbReference>
<reference evidence="14 16" key="9">
    <citation type="journal article" date="2015" name="G3 (Bethesda)">
        <title>Gene Model Annotations for Drosophila melanogaster: Impact of High-Throughput Data.</title>
        <authorList>
            <consortium name="FlyBase Consortium"/>
            <person name="Matthews B.B."/>
            <person name="Dos Santos G."/>
            <person name="Crosby M.A."/>
            <person name="Emmert D.B."/>
            <person name="St Pierre S.E."/>
            <person name="Gramates L.S."/>
            <person name="Zhou P."/>
            <person name="Schroeder A.J."/>
            <person name="Falls K."/>
            <person name="Strelets V."/>
            <person name="Russo S.M."/>
            <person name="Gelbart W.M."/>
            <person name="null"/>
        </authorList>
    </citation>
    <scope>NUCLEOTIDE SEQUENCE [LARGE SCALE GENOMIC DNA]</scope>
    <source>
        <strain evidence="16">Berkeley</strain>
    </source>
</reference>
<keyword evidence="3 7" id="KW-0863">Zinc-finger</keyword>
<dbReference type="GeneID" id="42150"/>
<feature type="region of interest" description="Disordered" evidence="9">
    <location>
        <begin position="141"/>
        <end position="267"/>
    </location>
</feature>
<accession>A0A0B4K6B7</accession>
<feature type="domain" description="PDZ" evidence="11">
    <location>
        <begin position="507"/>
        <end position="611"/>
    </location>
</feature>
<feature type="compositionally biased region" description="Low complexity" evidence="9">
    <location>
        <begin position="993"/>
        <end position="1002"/>
    </location>
</feature>
<feature type="compositionally biased region" description="Polar residues" evidence="9">
    <location>
        <begin position="691"/>
        <end position="702"/>
    </location>
</feature>